<keyword evidence="5" id="KW-0007">Acetylation</keyword>
<evidence type="ECO:0000256" key="3">
    <source>
        <dbReference type="ARBA" id="ARBA00022553"/>
    </source>
</evidence>
<dbReference type="InterPro" id="IPR016095">
    <property type="entry name" value="Ribosomal_uL1_3-a/b-sand"/>
</dbReference>
<dbReference type="GO" id="GO:0005730">
    <property type="term" value="C:nucleolus"/>
    <property type="evidence" value="ECO:0007669"/>
    <property type="project" value="UniProtKB-SubCell"/>
</dbReference>
<evidence type="ECO:0000256" key="5">
    <source>
        <dbReference type="ARBA" id="ARBA00022990"/>
    </source>
</evidence>
<comment type="function">
    <text evidence="8">Regulates cellular senescence through inhibition of PTEN translation. Acts as a pro-apoptotic regulator in response to DNA damage.</text>
</comment>
<dbReference type="SUPFAM" id="SSF56808">
    <property type="entry name" value="Ribosomal protein L1"/>
    <property type="match status" value="1"/>
</dbReference>
<evidence type="ECO:0000256" key="6">
    <source>
        <dbReference type="ARBA" id="ARBA00023054"/>
    </source>
</evidence>
<feature type="region of interest" description="Disordered" evidence="11">
    <location>
        <begin position="256"/>
        <end position="305"/>
    </location>
</feature>
<evidence type="ECO:0000256" key="4">
    <source>
        <dbReference type="ARBA" id="ARBA00022843"/>
    </source>
</evidence>
<evidence type="ECO:0000256" key="11">
    <source>
        <dbReference type="SAM" id="MobiDB-lite"/>
    </source>
</evidence>
<comment type="subcellular location">
    <subcellularLocation>
        <location evidence="1">Nucleus</location>
        <location evidence="1">Nucleolus</location>
    </subcellularLocation>
</comment>
<evidence type="ECO:0000313" key="13">
    <source>
        <dbReference type="Proteomes" id="UP000762676"/>
    </source>
</evidence>
<keyword evidence="6" id="KW-0175">Coiled coil</keyword>
<dbReference type="InterPro" id="IPR028364">
    <property type="entry name" value="Ribosomal_uL1/biogenesis"/>
</dbReference>
<proteinExistence type="inferred from homology"/>
<feature type="compositionally biased region" description="Basic residues" evidence="11">
    <location>
        <begin position="292"/>
        <end position="305"/>
    </location>
</feature>
<evidence type="ECO:0000256" key="1">
    <source>
        <dbReference type="ARBA" id="ARBA00004604"/>
    </source>
</evidence>
<dbReference type="EMBL" id="BMAT01013771">
    <property type="protein sequence ID" value="GFS19805.1"/>
    <property type="molecule type" value="Genomic_DNA"/>
</dbReference>
<dbReference type="Gene3D" id="3.40.50.790">
    <property type="match status" value="1"/>
</dbReference>
<keyword evidence="13" id="KW-1185">Reference proteome</keyword>
<dbReference type="Pfam" id="PF00687">
    <property type="entry name" value="Ribosomal_L1"/>
    <property type="match status" value="1"/>
</dbReference>
<name>A0AAV4JDD7_9GAST</name>
<sequence length="305" mass="34222">MTTDMIVLDQTKVEKAAAALRQLMSTAKVKKELIENADDVELQISLKKIPQKEQTIKLKLPNSIKKTDAEVCLFVKDLDRTEREYEATVRHFQDLLKKKGVKNMPEIIPLKSLKTEYKPYEAKRNLSNAYDIFLCDIRVTHLLPSLLGKHFYGKKKAPIQVNLQAKDLAAEMEAAVSNSRCSVSTKGSSSRWGRHSAWLTVTKELFSLALSYHYTGGPQEVTVPKRKAPVDVEAEEISTLFGAKVKVFPNGKIQVINDGEENSDSKPSFSAKKKLGKRKSTPTKQKGSGNKKAVKRKPTKKPKRV</sequence>
<dbReference type="Proteomes" id="UP000762676">
    <property type="component" value="Unassembled WGS sequence"/>
</dbReference>
<feature type="compositionally biased region" description="Basic residues" evidence="11">
    <location>
        <begin position="271"/>
        <end position="281"/>
    </location>
</feature>
<keyword evidence="3" id="KW-0597">Phosphoprotein</keyword>
<evidence type="ECO:0000256" key="8">
    <source>
        <dbReference type="ARBA" id="ARBA00054167"/>
    </source>
</evidence>
<dbReference type="CDD" id="cd00403">
    <property type="entry name" value="Ribosomal_L1"/>
    <property type="match status" value="1"/>
</dbReference>
<dbReference type="FunFam" id="3.40.50.790:FF:000004">
    <property type="entry name" value="Ribosomal L1 domain-containing 1-like 1"/>
    <property type="match status" value="1"/>
</dbReference>
<gene>
    <name evidence="12" type="ORF">ElyMa_006882800</name>
</gene>
<organism evidence="12 13">
    <name type="scientific">Elysia marginata</name>
    <dbReference type="NCBI Taxonomy" id="1093978"/>
    <lineage>
        <taxon>Eukaryota</taxon>
        <taxon>Metazoa</taxon>
        <taxon>Spiralia</taxon>
        <taxon>Lophotrochozoa</taxon>
        <taxon>Mollusca</taxon>
        <taxon>Gastropoda</taxon>
        <taxon>Heterobranchia</taxon>
        <taxon>Euthyneura</taxon>
        <taxon>Panpulmonata</taxon>
        <taxon>Sacoglossa</taxon>
        <taxon>Placobranchoidea</taxon>
        <taxon>Plakobranchidae</taxon>
        <taxon>Elysia</taxon>
    </lineage>
</organism>
<keyword evidence="2" id="KW-1017">Isopeptide bond</keyword>
<dbReference type="AlphaFoldDB" id="A0AAV4JDD7"/>
<evidence type="ECO:0000313" key="12">
    <source>
        <dbReference type="EMBL" id="GFS19805.1"/>
    </source>
</evidence>
<comment type="similarity">
    <text evidence="9">Belongs to the universal ribosomal protein uL1 family. Highly divergent.</text>
</comment>
<reference evidence="12 13" key="1">
    <citation type="journal article" date="2021" name="Elife">
        <title>Chloroplast acquisition without the gene transfer in kleptoplastic sea slugs, Plakobranchus ocellatus.</title>
        <authorList>
            <person name="Maeda T."/>
            <person name="Takahashi S."/>
            <person name="Yoshida T."/>
            <person name="Shimamura S."/>
            <person name="Takaki Y."/>
            <person name="Nagai Y."/>
            <person name="Toyoda A."/>
            <person name="Suzuki Y."/>
            <person name="Arimoto A."/>
            <person name="Ishii H."/>
            <person name="Satoh N."/>
            <person name="Nishiyama T."/>
            <person name="Hasebe M."/>
            <person name="Maruyama T."/>
            <person name="Minagawa J."/>
            <person name="Obokata J."/>
            <person name="Shigenobu S."/>
        </authorList>
    </citation>
    <scope>NUCLEOTIDE SEQUENCE [LARGE SCALE GENOMIC DNA]</scope>
</reference>
<protein>
    <recommendedName>
        <fullName evidence="10">Ribosomal L1 domain-containing protein 1</fullName>
    </recommendedName>
</protein>
<comment type="caution">
    <text evidence="12">The sequence shown here is derived from an EMBL/GenBank/DDBJ whole genome shotgun (WGS) entry which is preliminary data.</text>
</comment>
<evidence type="ECO:0000256" key="9">
    <source>
        <dbReference type="ARBA" id="ARBA00061550"/>
    </source>
</evidence>
<accession>A0AAV4JDD7</accession>
<keyword evidence="7" id="KW-0539">Nucleus</keyword>
<dbReference type="InterPro" id="IPR023674">
    <property type="entry name" value="Ribosomal_uL1-like"/>
</dbReference>
<keyword evidence="4" id="KW-0832">Ubl conjugation</keyword>
<evidence type="ECO:0000256" key="2">
    <source>
        <dbReference type="ARBA" id="ARBA00022499"/>
    </source>
</evidence>
<evidence type="ECO:0000256" key="7">
    <source>
        <dbReference type="ARBA" id="ARBA00023242"/>
    </source>
</evidence>
<evidence type="ECO:0000256" key="10">
    <source>
        <dbReference type="ARBA" id="ARBA00070787"/>
    </source>
</evidence>